<sequence length="100" mass="11750">MHFLLLYSKFQKPYPSNDHRSSGLNCISSLWDMKKGVHPQKQWISYVTQTGRLMHVMMTKIHPVGKVYHFRAKRQMAESLGQIAKFRRRFGLENQGGNEK</sequence>
<dbReference type="CDD" id="cd23697">
    <property type="entry name" value="At5g55125"/>
    <property type="match status" value="1"/>
</dbReference>
<dbReference type="SUPFAM" id="SSF143800">
    <property type="entry name" value="L28p-like"/>
    <property type="match status" value="1"/>
</dbReference>
<dbReference type="AlphaFoldDB" id="A0AAN9PR52"/>
<evidence type="ECO:0008006" key="5">
    <source>
        <dbReference type="Google" id="ProtNLM"/>
    </source>
</evidence>
<dbReference type="GO" id="GO:0005840">
    <property type="term" value="C:ribosome"/>
    <property type="evidence" value="ECO:0007669"/>
    <property type="project" value="UniProtKB-KW"/>
</dbReference>
<keyword evidence="2" id="KW-0687">Ribonucleoprotein</keyword>
<keyword evidence="4" id="KW-1185">Reference proteome</keyword>
<gene>
    <name evidence="3" type="ORF">VNO77_44552</name>
</gene>
<evidence type="ECO:0000256" key="2">
    <source>
        <dbReference type="ARBA" id="ARBA00023274"/>
    </source>
</evidence>
<dbReference type="GO" id="GO:1990904">
    <property type="term" value="C:ribonucleoprotein complex"/>
    <property type="evidence" value="ECO:0007669"/>
    <property type="project" value="UniProtKB-KW"/>
</dbReference>
<accession>A0AAN9PR52</accession>
<protein>
    <recommendedName>
        <fullName evidence="5">Ribosomal protein L31</fullName>
    </recommendedName>
</protein>
<proteinExistence type="predicted"/>
<organism evidence="3 4">
    <name type="scientific">Canavalia gladiata</name>
    <name type="common">Sword bean</name>
    <name type="synonym">Dolichos gladiatus</name>
    <dbReference type="NCBI Taxonomy" id="3824"/>
    <lineage>
        <taxon>Eukaryota</taxon>
        <taxon>Viridiplantae</taxon>
        <taxon>Streptophyta</taxon>
        <taxon>Embryophyta</taxon>
        <taxon>Tracheophyta</taxon>
        <taxon>Spermatophyta</taxon>
        <taxon>Magnoliopsida</taxon>
        <taxon>eudicotyledons</taxon>
        <taxon>Gunneridae</taxon>
        <taxon>Pentapetalae</taxon>
        <taxon>rosids</taxon>
        <taxon>fabids</taxon>
        <taxon>Fabales</taxon>
        <taxon>Fabaceae</taxon>
        <taxon>Papilionoideae</taxon>
        <taxon>50 kb inversion clade</taxon>
        <taxon>NPAAA clade</taxon>
        <taxon>indigoferoid/millettioid clade</taxon>
        <taxon>Phaseoleae</taxon>
        <taxon>Canavalia</taxon>
    </lineage>
</organism>
<evidence type="ECO:0000256" key="1">
    <source>
        <dbReference type="ARBA" id="ARBA00022980"/>
    </source>
</evidence>
<dbReference type="InterPro" id="IPR034704">
    <property type="entry name" value="Ribosomal_bL28/bL31-like_sf"/>
</dbReference>
<comment type="caution">
    <text evidence="3">The sequence shown here is derived from an EMBL/GenBank/DDBJ whole genome shotgun (WGS) entry which is preliminary data.</text>
</comment>
<reference evidence="3 4" key="1">
    <citation type="submission" date="2024-01" db="EMBL/GenBank/DDBJ databases">
        <title>The genomes of 5 underutilized Papilionoideae crops provide insights into root nodulation and disease resistanc.</title>
        <authorList>
            <person name="Jiang F."/>
        </authorList>
    </citation>
    <scope>NUCLEOTIDE SEQUENCE [LARGE SCALE GENOMIC DNA]</scope>
    <source>
        <strain evidence="3">LVBAO_FW01</strain>
        <tissue evidence="3">Leaves</tissue>
    </source>
</reference>
<dbReference type="PANTHER" id="PTHR37264">
    <property type="entry name" value="RIBOSOMAL PROTEIN L31"/>
    <property type="match status" value="1"/>
</dbReference>
<evidence type="ECO:0000313" key="4">
    <source>
        <dbReference type="Proteomes" id="UP001367508"/>
    </source>
</evidence>
<dbReference type="PANTHER" id="PTHR37264:SF1">
    <property type="entry name" value="RIBOSOMAL PROTEIN L31"/>
    <property type="match status" value="1"/>
</dbReference>
<evidence type="ECO:0000313" key="3">
    <source>
        <dbReference type="EMBL" id="KAK7306603.1"/>
    </source>
</evidence>
<keyword evidence="1" id="KW-0689">Ribosomal protein</keyword>
<name>A0AAN9PR52_CANGL</name>
<dbReference type="Proteomes" id="UP001367508">
    <property type="component" value="Unassembled WGS sequence"/>
</dbReference>
<dbReference type="EMBL" id="JAYMYQ010000011">
    <property type="protein sequence ID" value="KAK7306603.1"/>
    <property type="molecule type" value="Genomic_DNA"/>
</dbReference>